<accession>A0A5B8Z0V2</accession>
<dbReference type="GO" id="GO:0007165">
    <property type="term" value="P:signal transduction"/>
    <property type="evidence" value="ECO:0007669"/>
    <property type="project" value="UniProtKB-KW"/>
</dbReference>
<dbReference type="Proteomes" id="UP000321555">
    <property type="component" value="Chromosome"/>
</dbReference>
<reference evidence="11" key="1">
    <citation type="submission" date="2019-08" db="EMBL/GenBank/DDBJ databases">
        <authorList>
            <person name="Zheng X."/>
        </authorList>
    </citation>
    <scope>NUCLEOTIDE SEQUENCE [LARGE SCALE GENOMIC DNA]</scope>
    <source>
        <strain evidence="11">FJAT-25496</strain>
    </source>
</reference>
<dbReference type="STRING" id="1742359.GCA_001439625_04576"/>
<proteinExistence type="inferred from homology"/>
<dbReference type="AlphaFoldDB" id="A0A5B8Z0V2"/>
<gene>
    <name evidence="10" type="ORF">FSZ17_04200</name>
</gene>
<evidence type="ECO:0000256" key="3">
    <source>
        <dbReference type="ARBA" id="ARBA00023136"/>
    </source>
</evidence>
<dbReference type="PROSITE" id="PS50885">
    <property type="entry name" value="HAMP"/>
    <property type="match status" value="1"/>
</dbReference>
<comment type="subcellular location">
    <subcellularLocation>
        <location evidence="1">Cell membrane</location>
    </subcellularLocation>
</comment>
<evidence type="ECO:0000259" key="8">
    <source>
        <dbReference type="PROSITE" id="PS50111"/>
    </source>
</evidence>
<evidence type="ECO:0000256" key="6">
    <source>
        <dbReference type="PROSITE-ProRule" id="PRU00284"/>
    </source>
</evidence>
<dbReference type="GO" id="GO:0006935">
    <property type="term" value="P:chemotaxis"/>
    <property type="evidence" value="ECO:0007669"/>
    <property type="project" value="UniProtKB-ARBA"/>
</dbReference>
<dbReference type="CDD" id="cd06225">
    <property type="entry name" value="HAMP"/>
    <property type="match status" value="1"/>
</dbReference>
<comment type="similarity">
    <text evidence="5">Belongs to the methyl-accepting chemotaxis (MCP) protein family.</text>
</comment>
<dbReference type="SMART" id="SM00304">
    <property type="entry name" value="HAMP"/>
    <property type="match status" value="1"/>
</dbReference>
<dbReference type="EMBL" id="CP042593">
    <property type="protein sequence ID" value="QED46538.1"/>
    <property type="molecule type" value="Genomic_DNA"/>
</dbReference>
<keyword evidence="7" id="KW-1133">Transmembrane helix</keyword>
<evidence type="ECO:0000256" key="2">
    <source>
        <dbReference type="ARBA" id="ARBA00022475"/>
    </source>
</evidence>
<dbReference type="OrthoDB" id="2513043at2"/>
<sequence>MRKSMTWQLGVIIICVIFASMIITSISNYWVTYKKTYEAAGIEAFGCANITTGLIAPSDIEMVMKGNKEKLKEIQQTLDWTTEHKQIFESQYMLLLDGTILAADSNLEKQGFKAGDQFYIDEEAIQKIKETKHPYYSEIYEYGGMKRLTGYAPIFKDHDPNKEIIAINAIDFDAKIVSERTWDSVKDSFILGLFPMLLASLITIWMIRRRTKPITAIINYAKKISAGDLSAENLKVKNRDEIGDLTSTLNLMAQNLRELIHHVSSSSDQVAASSEELNASAEQTILATKQITKIMNEMTVSVESQVQSVEETSLTIEEMSNSVHQIANNAQNVSSTAIVASEKAQEGGETIETAVQQMNSIHLTVNGLAEVVKGLGERSKEIGQITDVITEIAEQTNLLALNAAIEAARAGDQGRGFAVVADEVRKLAELSAQSAQEISQLIVMIQNETNHAIQSMGSATTEVVEGIGKVNKAGESLGIIQNSIEEVSIQIQEVSSAVQQMASGAERVVRSMEFVSKIEEEVAVQTKYVSGSTEEQLASIEEVSSSAGALANMAEELQMLIKKFKI</sequence>
<feature type="domain" description="Methyl-accepting transducer" evidence="8">
    <location>
        <begin position="280"/>
        <end position="516"/>
    </location>
</feature>
<dbReference type="GO" id="GO:0005886">
    <property type="term" value="C:plasma membrane"/>
    <property type="evidence" value="ECO:0007669"/>
    <property type="project" value="UniProtKB-SubCell"/>
</dbReference>
<protein>
    <submittedName>
        <fullName evidence="10">Methyl-accepting chemotaxis protein</fullName>
    </submittedName>
</protein>
<dbReference type="RefSeq" id="WP_057775820.1">
    <property type="nucleotide sequence ID" value="NZ_CP042593.1"/>
</dbReference>
<dbReference type="InterPro" id="IPR004089">
    <property type="entry name" value="MCPsignal_dom"/>
</dbReference>
<dbReference type="FunFam" id="1.10.287.950:FF:000001">
    <property type="entry name" value="Methyl-accepting chemotaxis sensory transducer"/>
    <property type="match status" value="1"/>
</dbReference>
<evidence type="ECO:0000259" key="9">
    <source>
        <dbReference type="PROSITE" id="PS50885"/>
    </source>
</evidence>
<dbReference type="SMART" id="SM00283">
    <property type="entry name" value="MA"/>
    <property type="match status" value="1"/>
</dbReference>
<evidence type="ECO:0000313" key="11">
    <source>
        <dbReference type="Proteomes" id="UP000321555"/>
    </source>
</evidence>
<keyword evidence="7" id="KW-0812">Transmembrane</keyword>
<keyword evidence="11" id="KW-1185">Reference proteome</keyword>
<feature type="transmembrane region" description="Helical" evidence="7">
    <location>
        <begin position="189"/>
        <end position="207"/>
    </location>
</feature>
<dbReference type="InterPro" id="IPR003660">
    <property type="entry name" value="HAMP_dom"/>
</dbReference>
<feature type="domain" description="HAMP" evidence="9">
    <location>
        <begin position="208"/>
        <end position="261"/>
    </location>
</feature>
<dbReference type="CDD" id="cd11386">
    <property type="entry name" value="MCP_signal"/>
    <property type="match status" value="1"/>
</dbReference>
<name>A0A5B8Z0V2_CYTDA</name>
<keyword evidence="2" id="KW-1003">Cell membrane</keyword>
<evidence type="ECO:0000313" key="10">
    <source>
        <dbReference type="EMBL" id="QED46538.1"/>
    </source>
</evidence>
<dbReference type="Pfam" id="PF00672">
    <property type="entry name" value="HAMP"/>
    <property type="match status" value="1"/>
</dbReference>
<evidence type="ECO:0000256" key="5">
    <source>
        <dbReference type="ARBA" id="ARBA00029447"/>
    </source>
</evidence>
<dbReference type="Pfam" id="PF00015">
    <property type="entry name" value="MCPsignal"/>
    <property type="match status" value="1"/>
</dbReference>
<dbReference type="PROSITE" id="PS50111">
    <property type="entry name" value="CHEMOTAXIS_TRANSDUC_2"/>
    <property type="match status" value="1"/>
</dbReference>
<organism evidence="10 11">
    <name type="scientific">Cytobacillus dafuensis</name>
    <name type="common">Bacillus dafuensis</name>
    <dbReference type="NCBI Taxonomy" id="1742359"/>
    <lineage>
        <taxon>Bacteria</taxon>
        <taxon>Bacillati</taxon>
        <taxon>Bacillota</taxon>
        <taxon>Bacilli</taxon>
        <taxon>Bacillales</taxon>
        <taxon>Bacillaceae</taxon>
        <taxon>Cytobacillus</taxon>
    </lineage>
</organism>
<dbReference type="PANTHER" id="PTHR32089">
    <property type="entry name" value="METHYL-ACCEPTING CHEMOTAXIS PROTEIN MCPB"/>
    <property type="match status" value="1"/>
</dbReference>
<dbReference type="Gene3D" id="6.10.340.10">
    <property type="match status" value="1"/>
</dbReference>
<feature type="transmembrane region" description="Helical" evidence="7">
    <location>
        <begin position="7"/>
        <end position="31"/>
    </location>
</feature>
<keyword evidence="3 7" id="KW-0472">Membrane</keyword>
<dbReference type="KEGG" id="bda:FSZ17_04200"/>
<dbReference type="Gene3D" id="1.10.287.950">
    <property type="entry name" value="Methyl-accepting chemotaxis protein"/>
    <property type="match status" value="1"/>
</dbReference>
<keyword evidence="4 6" id="KW-0807">Transducer</keyword>
<dbReference type="SUPFAM" id="SSF58104">
    <property type="entry name" value="Methyl-accepting chemotaxis protein (MCP) signaling domain"/>
    <property type="match status" value="1"/>
</dbReference>
<evidence type="ECO:0000256" key="1">
    <source>
        <dbReference type="ARBA" id="ARBA00004236"/>
    </source>
</evidence>
<evidence type="ECO:0000256" key="4">
    <source>
        <dbReference type="ARBA" id="ARBA00023224"/>
    </source>
</evidence>
<dbReference type="PANTHER" id="PTHR32089:SF112">
    <property type="entry name" value="LYSOZYME-LIKE PROTEIN-RELATED"/>
    <property type="match status" value="1"/>
</dbReference>
<evidence type="ECO:0000256" key="7">
    <source>
        <dbReference type="SAM" id="Phobius"/>
    </source>
</evidence>